<protein>
    <recommendedName>
        <fullName evidence="1">DUF317 domain-containing protein</fullName>
    </recommendedName>
</protein>
<proteinExistence type="predicted"/>
<gene>
    <name evidence="2" type="ORF">GCM10010218_05530</name>
</gene>
<feature type="domain" description="DUF317" evidence="1">
    <location>
        <begin position="55"/>
        <end position="112"/>
    </location>
</feature>
<name>A0A919AUX6_9ACTN</name>
<sequence>MAIELPTPGFRTTIQALRLREWPLGPGNANKVMDQFHDTDYKFVVDDRADVHIASKDGRLYLGYFPDGRPGGQGEGWKIAVTGTEHVRGWTATFEPDTPAELVAAFVNAVISGSRPRSYAA</sequence>
<reference evidence="2" key="2">
    <citation type="submission" date="2020-09" db="EMBL/GenBank/DDBJ databases">
        <authorList>
            <person name="Sun Q."/>
            <person name="Ohkuma M."/>
        </authorList>
    </citation>
    <scope>NUCLEOTIDE SEQUENCE</scope>
    <source>
        <strain evidence="2">JCM 4059</strain>
    </source>
</reference>
<dbReference type="Pfam" id="PF03771">
    <property type="entry name" value="SPDY"/>
    <property type="match status" value="1"/>
</dbReference>
<accession>A0A919AUX6</accession>
<keyword evidence="3" id="KW-1185">Reference proteome</keyword>
<organism evidence="2 3">
    <name type="scientific">Streptomyces mashuensis</name>
    <dbReference type="NCBI Taxonomy" id="33904"/>
    <lineage>
        <taxon>Bacteria</taxon>
        <taxon>Bacillati</taxon>
        <taxon>Actinomycetota</taxon>
        <taxon>Actinomycetes</taxon>
        <taxon>Kitasatosporales</taxon>
        <taxon>Streptomycetaceae</taxon>
        <taxon>Streptomyces</taxon>
    </lineage>
</organism>
<evidence type="ECO:0000313" key="2">
    <source>
        <dbReference type="EMBL" id="GHF27460.1"/>
    </source>
</evidence>
<reference evidence="2" key="1">
    <citation type="journal article" date="2014" name="Int. J. Syst. Evol. Microbiol.">
        <title>Complete genome sequence of Corynebacterium casei LMG S-19264T (=DSM 44701T), isolated from a smear-ripened cheese.</title>
        <authorList>
            <consortium name="US DOE Joint Genome Institute (JGI-PGF)"/>
            <person name="Walter F."/>
            <person name="Albersmeier A."/>
            <person name="Kalinowski J."/>
            <person name="Ruckert C."/>
        </authorList>
    </citation>
    <scope>NUCLEOTIDE SEQUENCE</scope>
    <source>
        <strain evidence="2">JCM 4059</strain>
    </source>
</reference>
<evidence type="ECO:0000313" key="3">
    <source>
        <dbReference type="Proteomes" id="UP000638313"/>
    </source>
</evidence>
<dbReference type="AlphaFoldDB" id="A0A919AUX6"/>
<dbReference type="Proteomes" id="UP000638313">
    <property type="component" value="Unassembled WGS sequence"/>
</dbReference>
<dbReference type="InterPro" id="IPR005523">
    <property type="entry name" value="DUF317_SPDY"/>
</dbReference>
<evidence type="ECO:0000259" key="1">
    <source>
        <dbReference type="Pfam" id="PF03771"/>
    </source>
</evidence>
<dbReference type="RefSeq" id="WP_190127710.1">
    <property type="nucleotide sequence ID" value="NZ_BNBD01000001.1"/>
</dbReference>
<comment type="caution">
    <text evidence="2">The sequence shown here is derived from an EMBL/GenBank/DDBJ whole genome shotgun (WGS) entry which is preliminary data.</text>
</comment>
<dbReference type="EMBL" id="BNBD01000001">
    <property type="protein sequence ID" value="GHF27460.1"/>
    <property type="molecule type" value="Genomic_DNA"/>
</dbReference>